<comment type="caution">
    <text evidence="2">The sequence shown here is derived from an EMBL/GenBank/DDBJ whole genome shotgun (WGS) entry which is preliminary data.</text>
</comment>
<dbReference type="SUPFAM" id="SSF56655">
    <property type="entry name" value="Carbohydrate phosphatase"/>
    <property type="match status" value="1"/>
</dbReference>
<feature type="binding site" evidence="1">
    <location>
        <position position="82"/>
    </location>
    <ligand>
        <name>Mg(2+)</name>
        <dbReference type="ChEBI" id="CHEBI:18420"/>
        <label>1</label>
        <note>catalytic</note>
    </ligand>
</feature>
<dbReference type="EMBL" id="PVUH01000043">
    <property type="protein sequence ID" value="PRW83328.1"/>
    <property type="molecule type" value="Genomic_DNA"/>
</dbReference>
<dbReference type="AlphaFoldDB" id="A0A2T0HJP4"/>
<comment type="cofactor">
    <cofactor evidence="1">
        <name>Mg(2+)</name>
        <dbReference type="ChEBI" id="CHEBI:18420"/>
    </cofactor>
</comment>
<evidence type="ECO:0000256" key="1">
    <source>
        <dbReference type="PIRSR" id="PIRSR600760-2"/>
    </source>
</evidence>
<dbReference type="Gene3D" id="3.30.540.10">
    <property type="entry name" value="Fructose-1,6-Bisphosphatase, subunit A, domain 1"/>
    <property type="match status" value="1"/>
</dbReference>
<dbReference type="Pfam" id="PF00459">
    <property type="entry name" value="Inositol_P"/>
    <property type="match status" value="1"/>
</dbReference>
<feature type="binding site" evidence="1">
    <location>
        <position position="66"/>
    </location>
    <ligand>
        <name>Mg(2+)</name>
        <dbReference type="ChEBI" id="CHEBI:18420"/>
        <label>1</label>
        <note>catalytic</note>
    </ligand>
</feature>
<name>A0A2T0HJP4_PSEFL</name>
<keyword evidence="1" id="KW-0460">Magnesium</keyword>
<dbReference type="GO" id="GO:0046872">
    <property type="term" value="F:metal ion binding"/>
    <property type="evidence" value="ECO:0007669"/>
    <property type="project" value="UniProtKB-KW"/>
</dbReference>
<organism evidence="2 3">
    <name type="scientific">Pseudomonas fluorescens</name>
    <dbReference type="NCBI Taxonomy" id="294"/>
    <lineage>
        <taxon>Bacteria</taxon>
        <taxon>Pseudomonadati</taxon>
        <taxon>Pseudomonadota</taxon>
        <taxon>Gammaproteobacteria</taxon>
        <taxon>Pseudomonadales</taxon>
        <taxon>Pseudomonadaceae</taxon>
        <taxon>Pseudomonas</taxon>
    </lineage>
</organism>
<accession>A0A2T0HJP4</accession>
<dbReference type="Proteomes" id="UP000239731">
    <property type="component" value="Unassembled WGS sequence"/>
</dbReference>
<dbReference type="InterPro" id="IPR000760">
    <property type="entry name" value="Inositol_monophosphatase-like"/>
</dbReference>
<gene>
    <name evidence="2" type="ORF">C7A10_31055</name>
</gene>
<reference evidence="2 3" key="1">
    <citation type="submission" date="2018-03" db="EMBL/GenBank/DDBJ databases">
        <title>Blue discolouration in mozzarella cheese caused by Pseudomonas fluorescens.</title>
        <authorList>
            <person name="Chiesa F."/>
            <person name="Dalmasso A."/>
            <person name="Lomonaco S."/>
        </authorList>
    </citation>
    <scope>NUCLEOTIDE SEQUENCE [LARGE SCALE GENOMIC DNA]</scope>
    <source>
        <strain evidence="2 3">11293</strain>
    </source>
</reference>
<feature type="binding site" evidence="1">
    <location>
        <position position="85"/>
    </location>
    <ligand>
        <name>Mg(2+)</name>
        <dbReference type="ChEBI" id="CHEBI:18420"/>
        <label>1</label>
        <note>catalytic</note>
    </ligand>
</feature>
<sequence>MTDKWLHENLRQVIQAVERAGVLVANECVRPDGRRGSGDKAEIDVQIEMLLRTELLELIDCDWWGEETGHVLSGNPFSWVADPNDVTSDFLKGLKGSAISVGLLHRNRPVLGVVHAPVTPSGIPDCIDWAAGTNGTLTMEPQASR</sequence>
<evidence type="ECO:0008006" key="4">
    <source>
        <dbReference type="Google" id="ProtNLM"/>
    </source>
</evidence>
<proteinExistence type="predicted"/>
<keyword evidence="1" id="KW-0479">Metal-binding</keyword>
<evidence type="ECO:0000313" key="3">
    <source>
        <dbReference type="Proteomes" id="UP000239731"/>
    </source>
</evidence>
<protein>
    <recommendedName>
        <fullName evidence="4">3'(2'),5'-bisphosphate nucleotidase CysQ</fullName>
    </recommendedName>
</protein>
<evidence type="ECO:0000313" key="2">
    <source>
        <dbReference type="EMBL" id="PRW83328.1"/>
    </source>
</evidence>